<evidence type="ECO:0000313" key="2">
    <source>
        <dbReference type="Proteomes" id="UP001232445"/>
    </source>
</evidence>
<protein>
    <submittedName>
        <fullName evidence="1">Uncharacterized protein</fullName>
    </submittedName>
</protein>
<dbReference type="Proteomes" id="UP001232445">
    <property type="component" value="Unassembled WGS sequence"/>
</dbReference>
<evidence type="ECO:0000313" key="1">
    <source>
        <dbReference type="EMBL" id="MDQ0338551.1"/>
    </source>
</evidence>
<reference evidence="1 2" key="1">
    <citation type="submission" date="2023-07" db="EMBL/GenBank/DDBJ databases">
        <title>Genomic Encyclopedia of Type Strains, Phase IV (KMG-IV): sequencing the most valuable type-strain genomes for metagenomic binning, comparative biology and taxonomic classification.</title>
        <authorList>
            <person name="Goeker M."/>
        </authorList>
    </citation>
    <scope>NUCLEOTIDE SEQUENCE [LARGE SCALE GENOMIC DNA]</scope>
    <source>
        <strain evidence="1 2">DSM 17740</strain>
    </source>
</reference>
<gene>
    <name evidence="1" type="ORF">J2S00_001337</name>
</gene>
<organism evidence="1 2">
    <name type="scientific">Caldalkalibacillus uzonensis</name>
    <dbReference type="NCBI Taxonomy" id="353224"/>
    <lineage>
        <taxon>Bacteria</taxon>
        <taxon>Bacillati</taxon>
        <taxon>Bacillota</taxon>
        <taxon>Bacilli</taxon>
        <taxon>Bacillales</taxon>
        <taxon>Bacillaceae</taxon>
        <taxon>Caldalkalibacillus</taxon>
    </lineage>
</organism>
<sequence>MRRPGRPPVTCWTLWNNEPHLPRSVNSKHKVFYYRDNVHVFRLIAVYQVISDLSLAGFKKQQVRALNILDHILHKPG</sequence>
<dbReference type="EMBL" id="JAUSUQ010000004">
    <property type="protein sequence ID" value="MDQ0338551.1"/>
    <property type="molecule type" value="Genomic_DNA"/>
</dbReference>
<proteinExistence type="predicted"/>
<keyword evidence="2" id="KW-1185">Reference proteome</keyword>
<name>A0ABU0CRQ9_9BACI</name>
<comment type="caution">
    <text evidence="1">The sequence shown here is derived from an EMBL/GenBank/DDBJ whole genome shotgun (WGS) entry which is preliminary data.</text>
</comment>
<accession>A0ABU0CRQ9</accession>